<dbReference type="PANTHER" id="PTHR30032">
    <property type="entry name" value="N-ACETYLMURAMOYL-L-ALANINE AMIDASE-RELATED"/>
    <property type="match status" value="1"/>
</dbReference>
<protein>
    <recommendedName>
        <fullName evidence="4">Peptidase C-terminal archaeal/bacterial domain-containing protein</fullName>
    </recommendedName>
</protein>
<evidence type="ECO:0000313" key="2">
    <source>
        <dbReference type="EMBL" id="GEN54422.1"/>
    </source>
</evidence>
<dbReference type="EMBL" id="BJYD01000024">
    <property type="protein sequence ID" value="GEN54422.1"/>
    <property type="molecule type" value="Genomic_DNA"/>
</dbReference>
<dbReference type="PANTHER" id="PTHR30032:SF8">
    <property type="entry name" value="GERMINATION-SPECIFIC N-ACETYLMURAMOYL-L-ALANINE AMIDASE"/>
    <property type="match status" value="1"/>
</dbReference>
<dbReference type="OrthoDB" id="2788296at2"/>
<evidence type="ECO:0000256" key="1">
    <source>
        <dbReference type="SAM" id="SignalP"/>
    </source>
</evidence>
<evidence type="ECO:0008006" key="4">
    <source>
        <dbReference type="Google" id="ProtNLM"/>
    </source>
</evidence>
<dbReference type="SUPFAM" id="SSF89260">
    <property type="entry name" value="Collagen-binding domain"/>
    <property type="match status" value="1"/>
</dbReference>
<organism evidence="2 3">
    <name type="scientific">Halobacillus faecis</name>
    <dbReference type="NCBI Taxonomy" id="360184"/>
    <lineage>
        <taxon>Bacteria</taxon>
        <taxon>Bacillati</taxon>
        <taxon>Bacillota</taxon>
        <taxon>Bacilli</taxon>
        <taxon>Bacillales</taxon>
        <taxon>Bacillaceae</taxon>
        <taxon>Halobacillus</taxon>
    </lineage>
</organism>
<evidence type="ECO:0000313" key="3">
    <source>
        <dbReference type="Proteomes" id="UP000321886"/>
    </source>
</evidence>
<dbReference type="Proteomes" id="UP000321886">
    <property type="component" value="Unassembled WGS sequence"/>
</dbReference>
<keyword evidence="3" id="KW-1185">Reference proteome</keyword>
<dbReference type="AlphaFoldDB" id="A0A511WY80"/>
<comment type="caution">
    <text evidence="2">The sequence shown here is derived from an EMBL/GenBank/DDBJ whole genome shotgun (WGS) entry which is preliminary data.</text>
</comment>
<name>A0A511WY80_9BACI</name>
<dbReference type="Gene3D" id="2.60.120.380">
    <property type="match status" value="1"/>
</dbReference>
<keyword evidence="1" id="KW-0732">Signal</keyword>
<dbReference type="InterPro" id="IPR051922">
    <property type="entry name" value="Bact_Sporulation_Assoc"/>
</dbReference>
<sequence length="469" mass="51240">MWKVTGMAATLLLSAGLLMNPVGEVSAEVGEDSKRSTIHTDRVSLEASTVEDYEEVEPNDSIDAANSMEQNRWAQGYLTDEDEDYFTFEIDGDHRVEFHLALYSIVDGAYSTEMDLDAELYDADGKVVAGYSEYNNEYGYSGGFFLDPGIYYVKVMDEANLDNGVPYTLASEVAAKYPRITRYWGVDRYWTAANIARQDSSRIPSKNVVLATGQDFPDALAGAPLAEHLDAPILLTRKEKLPDITEQTLSTLDAEHVTILGGTGAVSEDVEDYIKDELNLDVERISGKNRYETSVAIAEHLSASDEAVVAYGGNFPDALSIAPAAAGKAMPILLTKKESIPAATENVLDNYDQTYVVGGTGVVSDKVYRQLPNADRISGKDRYATSLAVAKYFDMETQSVGLATGSNFADALAGSVHGVKEPLLLTPKSKLDEEVKQYFIDHQTTYFQIFGGDAAVDEGVEEDIKSIYE</sequence>
<dbReference type="RefSeq" id="WP_146816974.1">
    <property type="nucleotide sequence ID" value="NZ_BJYD01000024.1"/>
</dbReference>
<dbReference type="InterPro" id="IPR007253">
    <property type="entry name" value="Cell_wall-bd_2"/>
</dbReference>
<feature type="chain" id="PRO_5022109544" description="Peptidase C-terminal archaeal/bacterial domain-containing protein" evidence="1">
    <location>
        <begin position="28"/>
        <end position="469"/>
    </location>
</feature>
<feature type="signal peptide" evidence="1">
    <location>
        <begin position="1"/>
        <end position="27"/>
    </location>
</feature>
<dbReference type="Pfam" id="PF04122">
    <property type="entry name" value="CW_binding_2"/>
    <property type="match status" value="3"/>
</dbReference>
<reference evidence="2 3" key="1">
    <citation type="submission" date="2019-07" db="EMBL/GenBank/DDBJ databases">
        <title>Whole genome shotgun sequence of Halobacillus faecis NBRC 103569.</title>
        <authorList>
            <person name="Hosoyama A."/>
            <person name="Uohara A."/>
            <person name="Ohji S."/>
            <person name="Ichikawa N."/>
        </authorList>
    </citation>
    <scope>NUCLEOTIDE SEQUENCE [LARGE SCALE GENOMIC DNA]</scope>
    <source>
        <strain evidence="2 3">NBRC 103569</strain>
    </source>
</reference>
<accession>A0A511WY80</accession>
<dbReference type="Gene3D" id="3.40.50.12090">
    <property type="match status" value="2"/>
</dbReference>
<gene>
    <name evidence="2" type="ORF">HFA01_26840</name>
</gene>
<proteinExistence type="predicted"/>